<name>A0ACB8QX20_9AGAM</name>
<dbReference type="EMBL" id="MU273472">
    <property type="protein sequence ID" value="KAI0036374.1"/>
    <property type="molecule type" value="Genomic_DNA"/>
</dbReference>
<comment type="caution">
    <text evidence="1">The sequence shown here is derived from an EMBL/GenBank/DDBJ whole genome shotgun (WGS) entry which is preliminary data.</text>
</comment>
<gene>
    <name evidence="1" type="ORF">K488DRAFT_67696</name>
</gene>
<reference evidence="1" key="2">
    <citation type="journal article" date="2022" name="New Phytol.">
        <title>Evolutionary transition to the ectomycorrhizal habit in the genomes of a hyperdiverse lineage of mushroom-forming fungi.</title>
        <authorList>
            <person name="Looney B."/>
            <person name="Miyauchi S."/>
            <person name="Morin E."/>
            <person name="Drula E."/>
            <person name="Courty P.E."/>
            <person name="Kohler A."/>
            <person name="Kuo A."/>
            <person name="LaButti K."/>
            <person name="Pangilinan J."/>
            <person name="Lipzen A."/>
            <person name="Riley R."/>
            <person name="Andreopoulos W."/>
            <person name="He G."/>
            <person name="Johnson J."/>
            <person name="Nolan M."/>
            <person name="Tritt A."/>
            <person name="Barry K.W."/>
            <person name="Grigoriev I.V."/>
            <person name="Nagy L.G."/>
            <person name="Hibbett D."/>
            <person name="Henrissat B."/>
            <person name="Matheny P.B."/>
            <person name="Labbe J."/>
            <person name="Martin F.M."/>
        </authorList>
    </citation>
    <scope>NUCLEOTIDE SEQUENCE</scope>
    <source>
        <strain evidence="1">EC-137</strain>
    </source>
</reference>
<reference evidence="1" key="1">
    <citation type="submission" date="2021-02" db="EMBL/GenBank/DDBJ databases">
        <authorList>
            <consortium name="DOE Joint Genome Institute"/>
            <person name="Ahrendt S."/>
            <person name="Looney B.P."/>
            <person name="Miyauchi S."/>
            <person name="Morin E."/>
            <person name="Drula E."/>
            <person name="Courty P.E."/>
            <person name="Chicoki N."/>
            <person name="Fauchery L."/>
            <person name="Kohler A."/>
            <person name="Kuo A."/>
            <person name="Labutti K."/>
            <person name="Pangilinan J."/>
            <person name="Lipzen A."/>
            <person name="Riley R."/>
            <person name="Andreopoulos W."/>
            <person name="He G."/>
            <person name="Johnson J."/>
            <person name="Barry K.W."/>
            <person name="Grigoriev I.V."/>
            <person name="Nagy L."/>
            <person name="Hibbett D."/>
            <person name="Henrissat B."/>
            <person name="Matheny P.B."/>
            <person name="Labbe J."/>
            <person name="Martin F."/>
        </authorList>
    </citation>
    <scope>NUCLEOTIDE SEQUENCE</scope>
    <source>
        <strain evidence="1">EC-137</strain>
    </source>
</reference>
<accession>A0ACB8QX20</accession>
<keyword evidence="2" id="KW-1185">Reference proteome</keyword>
<proteinExistence type="predicted"/>
<dbReference type="Proteomes" id="UP000814128">
    <property type="component" value="Unassembled WGS sequence"/>
</dbReference>
<sequence>MAADPTYPLFPVFSIISAVLVFIVFTTRFARQSWNLGVSFLCFWLFWELLTFGINAVVWADNADVKLDLVGTERTRLYAAHNPATVQDCNLAVRPPAKWKGVTGIFYYINQEARFAVREGEGCINSVNTSGVLMLTIIPWSFVLPSISLFFYCLLYKPRDKQSNHSVSRLSYLRLLALASVDIVLTLPFGIVNLIECLSQLLRGSSFRFYAGWTAIQSDWTPVSISYSEMKATGAWSIVNYYLSRWFSVVLALVTFALFGLTAEARATYRRVFYAIRRASGFKSTSVDVGEITFNPRRVDTDFGHRLTVAASVLTYRLVQQITPELRNAHHAHRRSTPSDEDTQDEKLHGNPLQTSICDEERGLSESDTTLPAEEMRADGFHYAIKQSPEDQSKIPSAFILGPSTSFNVSAVPDSGAFALISNELTVTSLRLELRREPCIVIVPPVDYKCIIWPALASLGLWGSPRLMSTRRTCQTRQALPLARGDEKDDGHVISQGAEAARAAALQAEFNEKKWVWVPDEKDGYLAGWVVKEEDDAADVVMAGGGDIRTLPLYALSKMNPPKFDRVDDIADLTFLNEASVVHNLRLRYGSGAIYTYSGLFLVAINPYQSLPLYSDSIIQQYRSKRRDENPPHIFAIAERAWVNMGDERENQSILITGESGAGKTESTKKVIQYLAAIASDAAAPAGSGHVPQPSHHGHSHSHSLSSSSSFFAVMPSTGLPRNPSFRTHKPHQSISPSSSGSGFAAKSRLGLLERQILQANPLLEAFGNAQTQRNNNSSRFGKFVRISFAPDGAIAGATIDWYLLEKSRVVARPDAERSFHVFYQLLASGGALKDSLLLQGGPNEYEYLNKSRREVDGINDANEWAALVAAFETIGCSAAEQLDFFRVVAAVLHIGNITITSSRGGDDALMPDPAQAERVCHLLGLPVAEFTRAVLRPRVLAGREWVTQARTGQQALDELAALAKTLYEKSFGALVERINRALDRPTSKANFIGVLDIAGFEIFALNGYEQLLINYTNEKLQQFFNHHMFVLEQEEYAREGIAWDYVNFGLDLQPTIDLIEGSAPPGVLSLLDEECIMPKATDATFTSKLHALWAGEDAPPAGREKYEPVRFTQGFLVNHYAGKVEYSTEGWLEKNKDPLNDNLTRVLASSTERHVAALFADYVPSSAFDSGNPLASMTLGKKRVLKKGAFRTVGQRHKEQLQSLMAQLYATQPHFVRCIVPNALKKPGRVDVPLVLDQLRCNGVLEGIRIARLGYPNRLPFVEFRQRYEVLTPGVIPRGYMDGRKAALRMVGALELDEATFRIGTSKIFFKAGVLAGLEERRDALLADVFARIQAAARRYSARRSMKKILSRATAIRTIQRNARIYAELREWPWWKLYVKVRPLLAATRNDDELRRKEAELLLAKERAERDAREKEALEALQMRLEADKRRVEDQLSNERALGVDKDTLLERSKKRELELEEEVATLAADVETLDAQLDRALKMQKESEEKHEALRKAFDEAAEHLVRLEAEQTTWTAREAELIGQLGEADKDVEGLEDERAKLEAEREALTRGVRAAEEDLARAKERMEQAISELEGRISTETRARDSFKLKADAAETDSRQAREQLAELTRTATDYSALIAVREADVSRLTTDLEIAKSERSAAAKAVRELQARLETLGAELSAAKNAGERGIAKQGALQRELDELRALLEAKASEETARGEVEKRKDEELTSLRTQVTKMRAELDAARIAATEVQTGLKVERDEAQRELSTLRKAHAELEGRANGLGERMKDVEGRLAEAERAKRALESEIQTLRRRQIDAEGQLEGTQKAKEKRQLLERQLAGAQAKVQDFEDTALALERERNTQDRTLDTLRQQLGAESTKRGQLEKLVSGQKHELAQLRDKNAKFDRELNKTLTDLKTREWEVRQLESRQDKTIVEHVHVLEEAKRVTDRQLADARKELESQAAYIRSLEKAKARLAGEAEDLARATEQEHVQLRSKEKAVRALEEKARRALLEADDERRGREAAEANVRKLQGELQAQCEQTADATAQFLAMQRAKDALETDLARIADETESTASGVTAVALRTAEARIRDLEGQVEEAEMGRQTASRIRELVERQHKEIRALVSAGSSGDDAFREKLLRELQRAEEQMERDFRRRRRSTPASSTLANITPTKRASTNGTVRTRVESLTAASQNPAPSPRKSEAQVNALKQQVQVLELKMAASDRVRAHLEASLRDLAAELDSSDGSKESLRARLTRENARLGELLEDEAEARKHAEAAQLTGVQEMWKRFQSTIEQERESYARLEESRKALVLQQKNAQLDVEEQKRQTQELNQSKKKLQAEIADLRDQLEAEIQSKKDETSAKRQALARLQELEVTSTSSSTMQSELREAAEAFKAKAESYRLRLEETEIDKVKLARAESSLRRSLADAEKVQAKLAAERESLVLRLKGAEVKIQELENKLDQGSQESEDMGIMRQRLAEEMEDERKQYQKDLEERDFAADQTRKKYQTELAGLADELQAKREDISKLREDLRKTRADYQELSNRYDEEVYNGAGWKKERERLETKNADVNKAYEASMAAQTEQQSQIVALHSQVRELRSVLNDAEADRALLQKARRSLQAELETIKLDSADASRMSSDRELQVLQLKKQDLERSLEEQTDRVQMAYERMKKAEAHAQENQLELSNVRVENSQLERNNAMLEKQVKELNVRIVDLETKSYSRTPQSTVPGDQATIRGLRNRLEELTHELNSTVNQRDRASISRGREATARLADSERQRMKLEEEVTGYEEKVADMRRTIDTMRVKELKSGVANVRGLEHEVERLRARLERSSGSSSIAPSSIGSPRRAA</sequence>
<organism evidence="1 2">
    <name type="scientific">Vararia minispora EC-137</name>
    <dbReference type="NCBI Taxonomy" id="1314806"/>
    <lineage>
        <taxon>Eukaryota</taxon>
        <taxon>Fungi</taxon>
        <taxon>Dikarya</taxon>
        <taxon>Basidiomycota</taxon>
        <taxon>Agaricomycotina</taxon>
        <taxon>Agaricomycetes</taxon>
        <taxon>Russulales</taxon>
        <taxon>Lachnocladiaceae</taxon>
        <taxon>Vararia</taxon>
    </lineage>
</organism>
<protein>
    <submittedName>
        <fullName evidence="1">Uncharacterized protein</fullName>
    </submittedName>
</protein>
<evidence type="ECO:0000313" key="2">
    <source>
        <dbReference type="Proteomes" id="UP000814128"/>
    </source>
</evidence>
<evidence type="ECO:0000313" key="1">
    <source>
        <dbReference type="EMBL" id="KAI0036374.1"/>
    </source>
</evidence>